<dbReference type="EMBL" id="AP013546">
    <property type="protein sequence ID" value="BAQ94365.1"/>
    <property type="molecule type" value="Genomic_DNA"/>
</dbReference>
<name>A0A6S4PA02_9CAUD</name>
<dbReference type="GeneID" id="55412257"/>
<proteinExistence type="predicted"/>
<organism evidence="1 2">
    <name type="scientific">uncultured phage_MedDCM-OCT-S37-C6</name>
    <dbReference type="NCBI Taxonomy" id="2740804"/>
    <lineage>
        <taxon>Viruses</taxon>
        <taxon>Duplodnaviria</taxon>
        <taxon>Heunggongvirae</taxon>
        <taxon>Uroviricota</taxon>
        <taxon>Caudoviricetes</taxon>
        <taxon>Autographivirales</taxon>
        <taxon>Oinezvirus</taxon>
        <taxon>Oinezvirus S37C6</taxon>
    </lineage>
</organism>
<protein>
    <submittedName>
        <fullName evidence="1">Uncharacterized protein</fullName>
    </submittedName>
</protein>
<accession>A0A6S4PA02</accession>
<dbReference type="Proteomes" id="UP000504913">
    <property type="component" value="Segment"/>
</dbReference>
<sequence length="119" mass="12845">MTTKGVALMLQKMRQESNGLGLLGVELVLHCAERPRTVAELCHLTGAGNGQVNRVLNGMAVRYDATADKVRLPALHLLNKATRPEGKGFVYCVTRKGEELCRTAGLGCMGIPTAEARRI</sequence>
<evidence type="ECO:0000313" key="1">
    <source>
        <dbReference type="EMBL" id="BAQ94365.1"/>
    </source>
</evidence>
<keyword evidence="2" id="KW-1185">Reference proteome</keyword>
<dbReference type="RefSeq" id="YP_009777621.1">
    <property type="nucleotide sequence ID" value="NC_047700.1"/>
</dbReference>
<evidence type="ECO:0000313" key="2">
    <source>
        <dbReference type="Proteomes" id="UP000504913"/>
    </source>
</evidence>
<dbReference type="KEGG" id="vg:55412257"/>
<reference evidence="1 2" key="1">
    <citation type="journal article" date="2013" name="PLoS Genet.">
        <title>Expanding the Marine Virosphere Using Metagenomics.</title>
        <authorList>
            <person name="Mizuno C.M."/>
            <person name="Rodriguez-Valera F."/>
            <person name="Kimes N.E."/>
            <person name="Ghai R."/>
        </authorList>
    </citation>
    <scope>NUCLEOTIDE SEQUENCE [LARGE SCALE GENOMIC DNA]</scope>
    <source>
        <strain evidence="1">UvMED-CGR-C79-MedDCM-OCT-S37-C6</strain>
    </source>
</reference>